<reference evidence="1" key="1">
    <citation type="journal article" date="2021" name="Proc. Natl. Acad. Sci. U.S.A.">
        <title>Three genomes in the algal genus Volvox reveal the fate of a haploid sex-determining region after a transition to homothallism.</title>
        <authorList>
            <person name="Yamamoto K."/>
            <person name="Hamaji T."/>
            <person name="Kawai-Toyooka H."/>
            <person name="Matsuzaki R."/>
            <person name="Takahashi F."/>
            <person name="Nishimura Y."/>
            <person name="Kawachi M."/>
            <person name="Noguchi H."/>
            <person name="Minakuchi Y."/>
            <person name="Umen J.G."/>
            <person name="Toyoda A."/>
            <person name="Nozaki H."/>
        </authorList>
    </citation>
    <scope>NUCLEOTIDE SEQUENCE</scope>
    <source>
        <strain evidence="1">NIES-3780</strain>
    </source>
</reference>
<keyword evidence="2" id="KW-1185">Reference proteome</keyword>
<dbReference type="Proteomes" id="UP000747399">
    <property type="component" value="Unassembled WGS sequence"/>
</dbReference>
<dbReference type="AlphaFoldDB" id="A0A8J4EVT2"/>
<proteinExistence type="predicted"/>
<comment type="caution">
    <text evidence="1">The sequence shown here is derived from an EMBL/GenBank/DDBJ whole genome shotgun (WGS) entry which is preliminary data.</text>
</comment>
<name>A0A8J4EVT2_9CHLO</name>
<dbReference type="EMBL" id="BNCO01000008">
    <property type="protein sequence ID" value="GIL50026.1"/>
    <property type="molecule type" value="Genomic_DNA"/>
</dbReference>
<protein>
    <submittedName>
        <fullName evidence="1">Uncharacterized protein</fullName>
    </submittedName>
</protein>
<evidence type="ECO:0000313" key="2">
    <source>
        <dbReference type="Proteomes" id="UP000747399"/>
    </source>
</evidence>
<accession>A0A8J4EVT2</accession>
<organism evidence="1 2">
    <name type="scientific">Volvox africanus</name>
    <dbReference type="NCBI Taxonomy" id="51714"/>
    <lineage>
        <taxon>Eukaryota</taxon>
        <taxon>Viridiplantae</taxon>
        <taxon>Chlorophyta</taxon>
        <taxon>core chlorophytes</taxon>
        <taxon>Chlorophyceae</taxon>
        <taxon>CS clade</taxon>
        <taxon>Chlamydomonadales</taxon>
        <taxon>Volvocaceae</taxon>
        <taxon>Volvox</taxon>
    </lineage>
</organism>
<evidence type="ECO:0000313" key="1">
    <source>
        <dbReference type="EMBL" id="GIL50026.1"/>
    </source>
</evidence>
<gene>
    <name evidence="1" type="ORF">Vafri_6349</name>
</gene>
<sequence>MVGEIASAGSGNMISTVFAWLRSLNCDRALTRYSVRLREGFSTEHSTMMSGLMFWLMRYVIKSNAPSGGMKLIVRSFSNRASRTHWWNLISSSSTAFCLLVRPWDSNRTLSFKPNLHSGMPERYARILSTPTTSERTT</sequence>